<dbReference type="GO" id="GO:0000166">
    <property type="term" value="F:nucleotide binding"/>
    <property type="evidence" value="ECO:0007669"/>
    <property type="project" value="UniProtKB-UniRule"/>
</dbReference>
<protein>
    <recommendedName>
        <fullName evidence="13 20">Inosine-5'-monophosphate dehydrogenase</fullName>
        <shortName evidence="13">IMP dehydrogenase</shortName>
        <shortName evidence="13">IMPD</shortName>
        <shortName evidence="13">IMPDH</shortName>
        <ecNumber evidence="13 20">1.1.1.205</ecNumber>
    </recommendedName>
</protein>
<dbReference type="PANTHER" id="PTHR11911:SF111">
    <property type="entry name" value="INOSINE-5'-MONOPHOSPHATE DEHYDROGENASE"/>
    <property type="match status" value="1"/>
</dbReference>
<evidence type="ECO:0000256" key="1">
    <source>
        <dbReference type="ARBA" id="ARBA00001958"/>
    </source>
</evidence>
<feature type="binding site" description="in other chain" evidence="13 17">
    <location>
        <position position="299"/>
    </location>
    <ligand>
        <name>K(+)</name>
        <dbReference type="ChEBI" id="CHEBI:29103"/>
        <note>ligand shared between two tetrameric partners</note>
    </ligand>
</feature>
<feature type="binding site" evidence="13">
    <location>
        <position position="462"/>
    </location>
    <ligand>
        <name>K(+)</name>
        <dbReference type="ChEBI" id="CHEBI:29103"/>
        <note>ligand shared between two tetrameric partners</note>
    </ligand>
</feature>
<name>A0A7C0VC46_UNCW3</name>
<dbReference type="PROSITE" id="PS51371">
    <property type="entry name" value="CBS"/>
    <property type="match status" value="2"/>
</dbReference>
<dbReference type="UniPathway" id="UPA00601">
    <property type="reaction ID" value="UER00295"/>
</dbReference>
<evidence type="ECO:0000256" key="7">
    <source>
        <dbReference type="ARBA" id="ARBA00022755"/>
    </source>
</evidence>
<comment type="function">
    <text evidence="13">Catalyzes the conversion of inosine 5'-phosphate (IMP) to xanthosine 5'-phosphate (XMP), the first committed and rate-limiting step in the de novo synthesis of guanine nucleotides, and therefore plays an important role in the regulation of cell growth.</text>
</comment>
<accession>A0A7C0VC46</accession>
<dbReference type="PROSITE" id="PS00487">
    <property type="entry name" value="IMP_DH_GMP_RED"/>
    <property type="match status" value="1"/>
</dbReference>
<evidence type="ECO:0000256" key="8">
    <source>
        <dbReference type="ARBA" id="ARBA00022958"/>
    </source>
</evidence>
<dbReference type="Pfam" id="PF00571">
    <property type="entry name" value="CBS"/>
    <property type="match status" value="2"/>
</dbReference>
<keyword evidence="6 13" id="KW-0332">GMP biosynthesis</keyword>
<feature type="binding site" evidence="13">
    <location>
        <position position="246"/>
    </location>
    <ligand>
        <name>NAD(+)</name>
        <dbReference type="ChEBI" id="CHEBI:57540"/>
    </ligand>
</feature>
<evidence type="ECO:0000259" key="21">
    <source>
        <dbReference type="PROSITE" id="PS51371"/>
    </source>
</evidence>
<feature type="binding site" evidence="13">
    <location>
        <position position="460"/>
    </location>
    <ligand>
        <name>K(+)</name>
        <dbReference type="ChEBI" id="CHEBI:29103"/>
        <note>ligand shared between two tetrameric partners</note>
    </ligand>
</feature>
<keyword evidence="11 18" id="KW-0129">CBS domain</keyword>
<feature type="binding site" evidence="13 15">
    <location>
        <begin position="380"/>
        <end position="384"/>
    </location>
    <ligand>
        <name>IMP</name>
        <dbReference type="ChEBI" id="CHEBI:58053"/>
    </ligand>
</feature>
<comment type="similarity">
    <text evidence="2 13 19">Belongs to the IMPDH/GMPR family.</text>
</comment>
<feature type="binding site" evidence="13 16">
    <location>
        <begin position="295"/>
        <end position="297"/>
    </location>
    <ligand>
        <name>NAD(+)</name>
        <dbReference type="ChEBI" id="CHEBI:57540"/>
    </ligand>
</feature>
<feature type="binding site" evidence="13 15">
    <location>
        <position position="300"/>
    </location>
    <ligand>
        <name>IMP</name>
        <dbReference type="ChEBI" id="CHEBI:58053"/>
    </ligand>
</feature>
<dbReference type="SMART" id="SM00116">
    <property type="entry name" value="CBS"/>
    <property type="match status" value="2"/>
</dbReference>
<dbReference type="FunFam" id="3.20.20.70:FF:000003">
    <property type="entry name" value="GMP reductase"/>
    <property type="match status" value="1"/>
</dbReference>
<comment type="subunit">
    <text evidence="3 13">Homotetramer.</text>
</comment>
<dbReference type="PANTHER" id="PTHR11911">
    <property type="entry name" value="INOSINE-5-MONOPHOSPHATE DEHYDROGENASE RELATED"/>
    <property type="match status" value="1"/>
</dbReference>
<dbReference type="GO" id="GO:0003938">
    <property type="term" value="F:IMP dehydrogenase activity"/>
    <property type="evidence" value="ECO:0007669"/>
    <property type="project" value="UniProtKB-UniRule"/>
</dbReference>
<dbReference type="SMART" id="SM01240">
    <property type="entry name" value="IMPDH"/>
    <property type="match status" value="1"/>
</dbReference>
<dbReference type="EMBL" id="DQWE01000240">
    <property type="protein sequence ID" value="HDI83126.1"/>
    <property type="molecule type" value="Genomic_DNA"/>
</dbReference>
<keyword evidence="7 13" id="KW-0658">Purine biosynthesis</keyword>
<dbReference type="InterPro" id="IPR005990">
    <property type="entry name" value="IMP_DH"/>
</dbReference>
<dbReference type="CDD" id="cd00381">
    <property type="entry name" value="IMPDH"/>
    <property type="match status" value="1"/>
</dbReference>
<reference evidence="22" key="1">
    <citation type="journal article" date="2020" name="mSystems">
        <title>Genome- and Community-Level Interaction Insights into Carbon Utilization and Element Cycling Functions of Hydrothermarchaeota in Hydrothermal Sediment.</title>
        <authorList>
            <person name="Zhou Z."/>
            <person name="Liu Y."/>
            <person name="Xu W."/>
            <person name="Pan J."/>
            <person name="Luo Z.H."/>
            <person name="Li M."/>
        </authorList>
    </citation>
    <scope>NUCLEOTIDE SEQUENCE [LARGE SCALE GENOMIC DNA]</scope>
    <source>
        <strain evidence="22">HyVt-102</strain>
    </source>
</reference>
<evidence type="ECO:0000256" key="2">
    <source>
        <dbReference type="ARBA" id="ARBA00005502"/>
    </source>
</evidence>
<organism evidence="22">
    <name type="scientific">candidate division WOR-3 bacterium</name>
    <dbReference type="NCBI Taxonomy" id="2052148"/>
    <lineage>
        <taxon>Bacteria</taxon>
        <taxon>Bacteria division WOR-3</taxon>
    </lineage>
</organism>
<dbReference type="Pfam" id="PF00478">
    <property type="entry name" value="IMPDH"/>
    <property type="match status" value="1"/>
</dbReference>
<feature type="binding site" evidence="13 15">
    <location>
        <begin position="356"/>
        <end position="357"/>
    </location>
    <ligand>
        <name>IMP</name>
        <dbReference type="ChEBI" id="CHEBI:58053"/>
    </ligand>
</feature>
<evidence type="ECO:0000256" key="15">
    <source>
        <dbReference type="PIRSR" id="PIRSR000130-2"/>
    </source>
</evidence>
<dbReference type="Gene3D" id="3.20.20.70">
    <property type="entry name" value="Aldolase class I"/>
    <property type="match status" value="1"/>
</dbReference>
<evidence type="ECO:0000256" key="20">
    <source>
        <dbReference type="RuleBase" id="RU003928"/>
    </source>
</evidence>
<dbReference type="GO" id="GO:0006183">
    <property type="term" value="P:GTP biosynthetic process"/>
    <property type="evidence" value="ECO:0007669"/>
    <property type="project" value="TreeGrafter"/>
</dbReference>
<dbReference type="EC" id="1.1.1.205" evidence="13 20"/>
<comment type="caution">
    <text evidence="22">The sequence shown here is derived from an EMBL/GenBank/DDBJ whole genome shotgun (WGS) entry which is preliminary data.</text>
</comment>
<dbReference type="GO" id="GO:0006177">
    <property type="term" value="P:GMP biosynthetic process"/>
    <property type="evidence" value="ECO:0007669"/>
    <property type="project" value="UniProtKB-UniRule"/>
</dbReference>
<dbReference type="HAMAP" id="MF_01964">
    <property type="entry name" value="IMPDH"/>
    <property type="match status" value="1"/>
</dbReference>
<evidence type="ECO:0000256" key="9">
    <source>
        <dbReference type="ARBA" id="ARBA00023002"/>
    </source>
</evidence>
<evidence type="ECO:0000256" key="6">
    <source>
        <dbReference type="ARBA" id="ARBA00022749"/>
    </source>
</evidence>
<evidence type="ECO:0000256" key="16">
    <source>
        <dbReference type="PIRSR" id="PIRSR000130-3"/>
    </source>
</evidence>
<proteinExistence type="inferred from homology"/>
<keyword evidence="4 13" id="KW-0479">Metal-binding</keyword>
<evidence type="ECO:0000256" key="5">
    <source>
        <dbReference type="ARBA" id="ARBA00022737"/>
    </source>
</evidence>
<sequence length="479" mass="52454">MVFEEYLTYDDVLLVPGHSKVLPSQVDISTRFSRNIELKIPIVSAAMDTVTECRMAIAMAVQGGIGVIHKNMPIEKQAEEVERVKRYESGMIQNPIVLKENDTIARAKELMAKHDISGLPVVDEENRLIGLLTKRDIIFEDNPNVPVVNVMTSREHLVTGKEGITLEEAKEIFRKKKIEKLPLIDENGKLVGLITIKDILKKINYPNATKDRNGRLRVAGAVGVAPDTLDRAKEMVSCGVDALVIDTAHAHTEKVRETTILLRDRFDVDIVVGNVATREAVEFLLDLGVDGIKVGIGPGSICTTRVIAGIGVPQLTAVMECSKASKGIPIIADGGIKYSGDITKALAGGADAVMIGSLLAGTEESPGEPVIYEGRRFKVYRGMGSIEAMKEGSKDRYFQEGKLVPEGVVARVPYRGPVNEILFQLTGGLRSGMGYVGARNLKELREKARFIRITSSGLRESHPHDVVITREPPNYEIQK</sequence>
<evidence type="ECO:0000256" key="13">
    <source>
        <dbReference type="HAMAP-Rule" id="MF_01964"/>
    </source>
</evidence>
<feature type="binding site" evidence="13 15">
    <location>
        <begin position="333"/>
        <end position="335"/>
    </location>
    <ligand>
        <name>IMP</name>
        <dbReference type="ChEBI" id="CHEBI:58053"/>
    </ligand>
</feature>
<dbReference type="CDD" id="cd04601">
    <property type="entry name" value="CBS_pair_IMPDH"/>
    <property type="match status" value="1"/>
</dbReference>
<feature type="binding site" description="in other chain" evidence="13 17">
    <location>
        <position position="297"/>
    </location>
    <ligand>
        <name>K(+)</name>
        <dbReference type="ChEBI" id="CHEBI:29103"/>
        <note>ligand shared between two tetrameric partners</note>
    </ligand>
</feature>
<evidence type="ECO:0000256" key="3">
    <source>
        <dbReference type="ARBA" id="ARBA00011881"/>
    </source>
</evidence>
<feature type="active site" description="Thioimidate intermediate" evidence="13 14">
    <location>
        <position position="302"/>
    </location>
</feature>
<feature type="binding site" evidence="16">
    <location>
        <begin position="246"/>
        <end position="248"/>
    </location>
    <ligand>
        <name>NAD(+)</name>
        <dbReference type="ChEBI" id="CHEBI:57540"/>
    </ligand>
</feature>
<dbReference type="InterPro" id="IPR046342">
    <property type="entry name" value="CBS_dom_sf"/>
</dbReference>
<feature type="domain" description="CBS" evidence="21">
    <location>
        <begin position="91"/>
        <end position="147"/>
    </location>
</feature>
<keyword evidence="10 13" id="KW-0520">NAD</keyword>
<evidence type="ECO:0000256" key="14">
    <source>
        <dbReference type="PIRSR" id="PIRSR000130-1"/>
    </source>
</evidence>
<dbReference type="InterPro" id="IPR013785">
    <property type="entry name" value="Aldolase_TIM"/>
</dbReference>
<evidence type="ECO:0000256" key="4">
    <source>
        <dbReference type="ARBA" id="ARBA00022723"/>
    </source>
</evidence>
<dbReference type="SUPFAM" id="SSF51412">
    <property type="entry name" value="Inosine monophosphate dehydrogenase (IMPDH)"/>
    <property type="match status" value="1"/>
</dbReference>
<dbReference type="InterPro" id="IPR001093">
    <property type="entry name" value="IMP_DH_GMPRt"/>
</dbReference>
<comment type="cofactor">
    <cofactor evidence="1 13">
        <name>K(+)</name>
        <dbReference type="ChEBI" id="CHEBI:29103"/>
    </cofactor>
</comment>
<dbReference type="Proteomes" id="UP000885847">
    <property type="component" value="Unassembled WGS sequence"/>
</dbReference>
<dbReference type="InterPro" id="IPR000644">
    <property type="entry name" value="CBS_dom"/>
</dbReference>
<feature type="binding site" description="in other chain" evidence="13 17">
    <location>
        <position position="302"/>
    </location>
    <ligand>
        <name>K(+)</name>
        <dbReference type="ChEBI" id="CHEBI:29103"/>
        <note>ligand shared between two tetrameric partners</note>
    </ligand>
</feature>
<keyword evidence="5" id="KW-0677">Repeat</keyword>
<comment type="catalytic activity">
    <reaction evidence="12 13 20">
        <text>IMP + NAD(+) + H2O = XMP + NADH + H(+)</text>
        <dbReference type="Rhea" id="RHEA:11708"/>
        <dbReference type="ChEBI" id="CHEBI:15377"/>
        <dbReference type="ChEBI" id="CHEBI:15378"/>
        <dbReference type="ChEBI" id="CHEBI:57464"/>
        <dbReference type="ChEBI" id="CHEBI:57540"/>
        <dbReference type="ChEBI" id="CHEBI:57945"/>
        <dbReference type="ChEBI" id="CHEBI:58053"/>
        <dbReference type="EC" id="1.1.1.205"/>
    </reaction>
</comment>
<keyword evidence="8 13" id="KW-0630">Potassium</keyword>
<evidence type="ECO:0000256" key="19">
    <source>
        <dbReference type="RuleBase" id="RU003927"/>
    </source>
</evidence>
<keyword evidence="9 13" id="KW-0560">Oxidoreductase</keyword>
<feature type="domain" description="CBS" evidence="21">
    <location>
        <begin position="151"/>
        <end position="209"/>
    </location>
</feature>
<dbReference type="SUPFAM" id="SSF54631">
    <property type="entry name" value="CBS-domain pair"/>
    <property type="match status" value="1"/>
</dbReference>
<feature type="binding site" evidence="13">
    <location>
        <position position="461"/>
    </location>
    <ligand>
        <name>K(+)</name>
        <dbReference type="ChEBI" id="CHEBI:29103"/>
        <note>ligand shared between two tetrameric partners</note>
    </ligand>
</feature>
<evidence type="ECO:0000256" key="17">
    <source>
        <dbReference type="PIRSR" id="PIRSR000130-4"/>
    </source>
</evidence>
<comment type="activity regulation">
    <text evidence="13">Mycophenolic acid (MPA) is a non-competitive inhibitor that prevents formation of the closed enzyme conformation by binding to the same site as the amobile flap. In contrast, mizoribine monophosphate (MZP) is a competitive inhibitor that induces the closed conformation. MPA is a potent inhibitor of mammalian IMPDHs but a poor inhibitor of the bacterial enzymes. MZP is a more potent inhibitor of bacterial IMPDH.</text>
</comment>
<dbReference type="InterPro" id="IPR015875">
    <property type="entry name" value="IMP_DH/GMP_Rdtase_CS"/>
</dbReference>
<evidence type="ECO:0000256" key="10">
    <source>
        <dbReference type="ARBA" id="ARBA00023027"/>
    </source>
</evidence>
<evidence type="ECO:0000256" key="12">
    <source>
        <dbReference type="ARBA" id="ARBA00048028"/>
    </source>
</evidence>
<evidence type="ECO:0000313" key="22">
    <source>
        <dbReference type="EMBL" id="HDI83126.1"/>
    </source>
</evidence>
<comment type="pathway">
    <text evidence="13 20">Purine metabolism; XMP biosynthesis via de novo pathway; XMP from IMP: step 1/1.</text>
</comment>
<gene>
    <name evidence="13 22" type="primary">guaB</name>
    <name evidence="22" type="ORF">ENF18_04980</name>
</gene>
<feature type="active site" description="Proton acceptor" evidence="13 14">
    <location>
        <position position="396"/>
    </location>
</feature>
<dbReference type="PIRSF" id="PIRSF000130">
    <property type="entry name" value="IMPDH"/>
    <property type="match status" value="1"/>
</dbReference>
<evidence type="ECO:0000256" key="18">
    <source>
        <dbReference type="PROSITE-ProRule" id="PRU00703"/>
    </source>
</evidence>
<dbReference type="GO" id="GO:0046872">
    <property type="term" value="F:metal ion binding"/>
    <property type="evidence" value="ECO:0007669"/>
    <property type="project" value="UniProtKB-UniRule"/>
</dbReference>
<feature type="binding site" evidence="13 15">
    <location>
        <position position="406"/>
    </location>
    <ligand>
        <name>IMP</name>
        <dbReference type="ChEBI" id="CHEBI:58053"/>
    </ligand>
</feature>
<evidence type="ECO:0000256" key="11">
    <source>
        <dbReference type="ARBA" id="ARBA00023122"/>
    </source>
</evidence>
<comment type="caution">
    <text evidence="13">Lacks conserved residue(s) required for the propagation of feature annotation.</text>
</comment>
<dbReference type="AlphaFoldDB" id="A0A7C0VC46"/>
<dbReference type="NCBIfam" id="TIGR01302">
    <property type="entry name" value="IMP_dehydrog"/>
    <property type="match status" value="1"/>
</dbReference>